<accession>A0ABV0QDP7</accession>
<comment type="caution">
    <text evidence="1">The sequence shown here is derived from an EMBL/GenBank/DDBJ whole genome shotgun (WGS) entry which is preliminary data.</text>
</comment>
<dbReference type="Proteomes" id="UP001434883">
    <property type="component" value="Unassembled WGS sequence"/>
</dbReference>
<keyword evidence="2" id="KW-1185">Reference proteome</keyword>
<proteinExistence type="predicted"/>
<gene>
    <name evidence="1" type="ORF">XENOCAPTIV_009918</name>
</gene>
<evidence type="ECO:0000313" key="2">
    <source>
        <dbReference type="Proteomes" id="UP001434883"/>
    </source>
</evidence>
<protein>
    <submittedName>
        <fullName evidence="1">Uncharacterized protein</fullName>
    </submittedName>
</protein>
<evidence type="ECO:0000313" key="1">
    <source>
        <dbReference type="EMBL" id="MEQ2193688.1"/>
    </source>
</evidence>
<sequence length="99" mass="11009">MPHMHVHPHTGSFSTQTHITPASHVPFGLLYEDMVILEIDIKGNVIQGIFMYAYKGALLSVNSCYMVSPSYILLNSYGGYGKISAGFLFDKKKIKIKVT</sequence>
<organism evidence="1 2">
    <name type="scientific">Xenoophorus captivus</name>
    <dbReference type="NCBI Taxonomy" id="1517983"/>
    <lineage>
        <taxon>Eukaryota</taxon>
        <taxon>Metazoa</taxon>
        <taxon>Chordata</taxon>
        <taxon>Craniata</taxon>
        <taxon>Vertebrata</taxon>
        <taxon>Euteleostomi</taxon>
        <taxon>Actinopterygii</taxon>
        <taxon>Neopterygii</taxon>
        <taxon>Teleostei</taxon>
        <taxon>Neoteleostei</taxon>
        <taxon>Acanthomorphata</taxon>
        <taxon>Ovalentaria</taxon>
        <taxon>Atherinomorphae</taxon>
        <taxon>Cyprinodontiformes</taxon>
        <taxon>Goodeidae</taxon>
        <taxon>Xenoophorus</taxon>
    </lineage>
</organism>
<name>A0ABV0QDP7_9TELE</name>
<dbReference type="EMBL" id="JAHRIN010008623">
    <property type="protein sequence ID" value="MEQ2193688.1"/>
    <property type="molecule type" value="Genomic_DNA"/>
</dbReference>
<reference evidence="1 2" key="1">
    <citation type="submission" date="2021-06" db="EMBL/GenBank/DDBJ databases">
        <authorList>
            <person name="Palmer J.M."/>
        </authorList>
    </citation>
    <scope>NUCLEOTIDE SEQUENCE [LARGE SCALE GENOMIC DNA]</scope>
    <source>
        <strain evidence="1 2">XC_2019</strain>
        <tissue evidence="1">Muscle</tissue>
    </source>
</reference>